<keyword evidence="1" id="KW-0732">Signal</keyword>
<proteinExistence type="predicted"/>
<dbReference type="Proteomes" id="UP001597073">
    <property type="component" value="Unassembled WGS sequence"/>
</dbReference>
<dbReference type="EMBL" id="JBHTIA010000009">
    <property type="protein sequence ID" value="MFD0765788.1"/>
    <property type="molecule type" value="Genomic_DNA"/>
</dbReference>
<sequence length="227" mass="25316">MKIKLCFLLAIIISQAGYGQANRTIIDSVRYLAMGDSYTVGRFVPTAKSFPYQLAASLKNKGINVALPIVLAQNGWRTDELLKGIAGYPRTGTFDFVTLLIGVNNQYQNKNPDIYKTEFTQILNAAIIMAKGNPKHVFVLSIPDWGSTPFANGRNLDKISAEIDEYNFINKVVADAAKVHYINITGLSRTDSINTDLVTTDHLHPSARMYSWWVQKIAKVVAKEFKK</sequence>
<feature type="domain" description="SGNH hydrolase-type esterase" evidence="2">
    <location>
        <begin position="33"/>
        <end position="210"/>
    </location>
</feature>
<evidence type="ECO:0000313" key="4">
    <source>
        <dbReference type="Proteomes" id="UP001597073"/>
    </source>
</evidence>
<evidence type="ECO:0000313" key="3">
    <source>
        <dbReference type="EMBL" id="MFD0765788.1"/>
    </source>
</evidence>
<comment type="caution">
    <text evidence="3">The sequence shown here is derived from an EMBL/GenBank/DDBJ whole genome shotgun (WGS) entry which is preliminary data.</text>
</comment>
<dbReference type="InterPro" id="IPR013830">
    <property type="entry name" value="SGNH_hydro"/>
</dbReference>
<dbReference type="GO" id="GO:0016787">
    <property type="term" value="F:hydrolase activity"/>
    <property type="evidence" value="ECO:0007669"/>
    <property type="project" value="UniProtKB-KW"/>
</dbReference>
<dbReference type="RefSeq" id="WP_377143110.1">
    <property type="nucleotide sequence ID" value="NZ_JBHTIA010000009.1"/>
</dbReference>
<dbReference type="Gene3D" id="3.40.50.1110">
    <property type="entry name" value="SGNH hydrolase"/>
    <property type="match status" value="1"/>
</dbReference>
<evidence type="ECO:0000256" key="1">
    <source>
        <dbReference type="SAM" id="SignalP"/>
    </source>
</evidence>
<keyword evidence="3" id="KW-0378">Hydrolase</keyword>
<protein>
    <submittedName>
        <fullName evidence="3">SGNH/GDSL hydrolase family protein</fullName>
    </submittedName>
</protein>
<reference evidence="4" key="1">
    <citation type="journal article" date="2019" name="Int. J. Syst. Evol. Microbiol.">
        <title>The Global Catalogue of Microorganisms (GCM) 10K type strain sequencing project: providing services to taxonomists for standard genome sequencing and annotation.</title>
        <authorList>
            <consortium name="The Broad Institute Genomics Platform"/>
            <consortium name="The Broad Institute Genome Sequencing Center for Infectious Disease"/>
            <person name="Wu L."/>
            <person name="Ma J."/>
        </authorList>
    </citation>
    <scope>NUCLEOTIDE SEQUENCE [LARGE SCALE GENOMIC DNA]</scope>
    <source>
        <strain evidence="4">CCUG 60742</strain>
    </source>
</reference>
<evidence type="ECO:0000259" key="2">
    <source>
        <dbReference type="Pfam" id="PF13472"/>
    </source>
</evidence>
<dbReference type="SUPFAM" id="SSF52266">
    <property type="entry name" value="SGNH hydrolase"/>
    <property type="match status" value="1"/>
</dbReference>
<dbReference type="InterPro" id="IPR036514">
    <property type="entry name" value="SGNH_hydro_sf"/>
</dbReference>
<feature type="signal peptide" evidence="1">
    <location>
        <begin position="1"/>
        <end position="21"/>
    </location>
</feature>
<name>A0ABW2ZHT3_9SPHI</name>
<keyword evidence="4" id="KW-1185">Reference proteome</keyword>
<dbReference type="Pfam" id="PF13472">
    <property type="entry name" value="Lipase_GDSL_2"/>
    <property type="match status" value="1"/>
</dbReference>
<feature type="chain" id="PRO_5046951131" evidence="1">
    <location>
        <begin position="22"/>
        <end position="227"/>
    </location>
</feature>
<gene>
    <name evidence="3" type="ORF">ACFQZI_13070</name>
</gene>
<accession>A0ABW2ZHT3</accession>
<organism evidence="3 4">
    <name type="scientific">Mucilaginibacter lutimaris</name>
    <dbReference type="NCBI Taxonomy" id="931629"/>
    <lineage>
        <taxon>Bacteria</taxon>
        <taxon>Pseudomonadati</taxon>
        <taxon>Bacteroidota</taxon>
        <taxon>Sphingobacteriia</taxon>
        <taxon>Sphingobacteriales</taxon>
        <taxon>Sphingobacteriaceae</taxon>
        <taxon>Mucilaginibacter</taxon>
    </lineage>
</organism>